<dbReference type="AlphaFoldDB" id="A0A0S6W6Q9"/>
<evidence type="ECO:0000313" key="2">
    <source>
        <dbReference type="Proteomes" id="UP000030661"/>
    </source>
</evidence>
<dbReference type="HOGENOM" id="CLU_2803726_0_0_0"/>
<sequence length="67" mass="7880">MPNVYFLSRIFRLRSKIFRQLDSGCSIIHLRVSFDEETSGVQKLCFRCQSRALTLQFPSSKFTLRGY</sequence>
<keyword evidence="2" id="KW-1185">Reference proteome</keyword>
<accession>A0A0S6W6Q9</accession>
<dbReference type="Proteomes" id="UP000030661">
    <property type="component" value="Unassembled WGS sequence"/>
</dbReference>
<gene>
    <name evidence="1" type="ORF">U27_02151</name>
</gene>
<dbReference type="EMBL" id="DF820463">
    <property type="protein sequence ID" value="GAK55319.1"/>
    <property type="molecule type" value="Genomic_DNA"/>
</dbReference>
<proteinExistence type="predicted"/>
<evidence type="ECO:0000313" key="1">
    <source>
        <dbReference type="EMBL" id="GAK55319.1"/>
    </source>
</evidence>
<name>A0A0S6W6Q9_VECG1</name>
<protein>
    <submittedName>
        <fullName evidence="1">Uncharacterized protein</fullName>
    </submittedName>
</protein>
<reference evidence="1" key="1">
    <citation type="journal article" date="2015" name="PeerJ">
        <title>First genomic representation of candidate bacterial phylum KSB3 points to enhanced environmental sensing as a trigger of wastewater bulking.</title>
        <authorList>
            <person name="Sekiguchi Y."/>
            <person name="Ohashi A."/>
            <person name="Parks D.H."/>
            <person name="Yamauchi T."/>
            <person name="Tyson G.W."/>
            <person name="Hugenholtz P."/>
        </authorList>
    </citation>
    <scope>NUCLEOTIDE SEQUENCE [LARGE SCALE GENOMIC DNA]</scope>
</reference>
<organism evidence="1">
    <name type="scientific">Vecturithrix granuli</name>
    <dbReference type="NCBI Taxonomy" id="1499967"/>
    <lineage>
        <taxon>Bacteria</taxon>
        <taxon>Candidatus Moduliflexota</taxon>
        <taxon>Candidatus Vecturitrichia</taxon>
        <taxon>Candidatus Vecturitrichales</taxon>
        <taxon>Candidatus Vecturitrichaceae</taxon>
        <taxon>Candidatus Vecturithrix</taxon>
    </lineage>
</organism>